<dbReference type="PROSITE" id="PS51257">
    <property type="entry name" value="PROKAR_LIPOPROTEIN"/>
    <property type="match status" value="1"/>
</dbReference>
<sequence>MSQRGRGGGRIAAVLAVVAALVLAGCQSSSGHSTPTPTPSTASTAAFTTADWATPVATNGRRLGVVGDKRVRITVYQVATAPAPAASVMVDPDDGTPVIAKGDRLVVLRYVVTNISADPISLGIGTVAITARYPDWPWEQGLIGVRAPELMTQKRAPTSPFRAGTQRPPYILEPGSSFMVGQNAPYETAEELQLSAKVVVSDDSGSDDASLSWTVEGSVHLD</sequence>
<dbReference type="RefSeq" id="WP_071001129.1">
    <property type="nucleotide sequence ID" value="NZ_CP014352.1"/>
</dbReference>
<evidence type="ECO:0000313" key="4">
    <source>
        <dbReference type="Proteomes" id="UP000178666"/>
    </source>
</evidence>
<feature type="compositionally biased region" description="Low complexity" evidence="1">
    <location>
        <begin position="203"/>
        <end position="212"/>
    </location>
</feature>
<feature type="chain" id="PRO_5046530350" description="Lipoprotein" evidence="2">
    <location>
        <begin position="25"/>
        <end position="222"/>
    </location>
</feature>
<keyword evidence="4" id="KW-1185">Reference proteome</keyword>
<evidence type="ECO:0000256" key="1">
    <source>
        <dbReference type="SAM" id="MobiDB-lite"/>
    </source>
</evidence>
<evidence type="ECO:0008006" key="5">
    <source>
        <dbReference type="Google" id="ProtNLM"/>
    </source>
</evidence>
<organism evidence="3 4">
    <name type="scientific">Acidipropionibacterium acidipropionici</name>
    <dbReference type="NCBI Taxonomy" id="1748"/>
    <lineage>
        <taxon>Bacteria</taxon>
        <taxon>Bacillati</taxon>
        <taxon>Actinomycetota</taxon>
        <taxon>Actinomycetes</taxon>
        <taxon>Propionibacteriales</taxon>
        <taxon>Propionibacteriaceae</taxon>
        <taxon>Acidipropionibacterium</taxon>
    </lineage>
</organism>
<dbReference type="EMBL" id="CP015970">
    <property type="protein sequence ID" value="AOZ47285.1"/>
    <property type="molecule type" value="Genomic_DNA"/>
</dbReference>
<evidence type="ECO:0000313" key="3">
    <source>
        <dbReference type="EMBL" id="AOZ47285.1"/>
    </source>
</evidence>
<gene>
    <name evidence="3" type="ORF">A8L58_12005</name>
</gene>
<keyword evidence="2" id="KW-0732">Signal</keyword>
<reference evidence="3 4" key="1">
    <citation type="journal article" date="2016" name="Plant Dis.">
        <title>Improved production of propionic acid using genome shuffling.</title>
        <authorList>
            <person name="Luna-Flores C.H."/>
            <person name="Palfreyman R.W."/>
            <person name="Kromer J.O."/>
            <person name="Nielsen L.K."/>
            <person name="Marcellin E."/>
        </authorList>
    </citation>
    <scope>NUCLEOTIDE SEQUENCE [LARGE SCALE GENOMIC DNA]</scope>
    <source>
        <strain evidence="3 4">F3E8</strain>
    </source>
</reference>
<name>A0ABM6FM57_9ACTN</name>
<evidence type="ECO:0000256" key="2">
    <source>
        <dbReference type="SAM" id="SignalP"/>
    </source>
</evidence>
<feature type="signal peptide" evidence="2">
    <location>
        <begin position="1"/>
        <end position="24"/>
    </location>
</feature>
<accession>A0ABM6FM57</accession>
<dbReference type="Proteomes" id="UP000178666">
    <property type="component" value="Chromosome"/>
</dbReference>
<proteinExistence type="predicted"/>
<protein>
    <recommendedName>
        <fullName evidence="5">Lipoprotein</fullName>
    </recommendedName>
</protein>
<feature type="region of interest" description="Disordered" evidence="1">
    <location>
        <begin position="203"/>
        <end position="222"/>
    </location>
</feature>